<dbReference type="InterPro" id="IPR011991">
    <property type="entry name" value="ArsR-like_HTH"/>
</dbReference>
<dbReference type="InterPro" id="IPR001845">
    <property type="entry name" value="HTH_ArsR_DNA-bd_dom"/>
</dbReference>
<dbReference type="SUPFAM" id="SSF46785">
    <property type="entry name" value="Winged helix' DNA-binding domain"/>
    <property type="match status" value="1"/>
</dbReference>
<feature type="domain" description="HTH arsR-type" evidence="2">
    <location>
        <begin position="77"/>
        <end position="225"/>
    </location>
</feature>
<accession>A0A4Y9R374</accession>
<reference evidence="3 4" key="1">
    <citation type="journal article" date="2018" name="J. Microbiol.">
        <title>Leifsonia flava sp. nov., a novel actinobacterium isolated from the rhizosphere of Aquilegia viridiflora.</title>
        <authorList>
            <person name="Cai Y."/>
            <person name="Tao W.Z."/>
            <person name="Ma Y.J."/>
            <person name="Cheng J."/>
            <person name="Zhang M.Y."/>
            <person name="Zhang Y.X."/>
        </authorList>
    </citation>
    <scope>NUCLEOTIDE SEQUENCE [LARGE SCALE GENOMIC DNA]</scope>
    <source>
        <strain evidence="3 4">SYP-B2174</strain>
    </source>
</reference>
<evidence type="ECO:0000259" key="2">
    <source>
        <dbReference type="SMART" id="SM00418"/>
    </source>
</evidence>
<feature type="compositionally biased region" description="Low complexity" evidence="1">
    <location>
        <begin position="271"/>
        <end position="291"/>
    </location>
</feature>
<feature type="region of interest" description="Disordered" evidence="1">
    <location>
        <begin position="251"/>
        <end position="291"/>
    </location>
</feature>
<feature type="region of interest" description="Disordered" evidence="1">
    <location>
        <begin position="1"/>
        <end position="22"/>
    </location>
</feature>
<evidence type="ECO:0000313" key="4">
    <source>
        <dbReference type="Proteomes" id="UP000298127"/>
    </source>
</evidence>
<evidence type="ECO:0000313" key="3">
    <source>
        <dbReference type="EMBL" id="TFV98727.1"/>
    </source>
</evidence>
<dbReference type="AlphaFoldDB" id="A0A4Y9R374"/>
<sequence length="291" mass="32609">MFAAARGSGLTRPSRPDHDIRHARRPVASAQCKHMLANTSLQEYLCIMTNAENDREKRTAQQSSTQHPGRDAVLDATALRALAHPLRVRILDELSAYGPLTSSGLATRIGESSGVMSYHLRQLEKAGLVREDESLGTARERWWERRPGSIATPEPSSLPPASPERLATQLITDEWMRSREANFHEYLAEGESVFGQEWLSIAASDTTNLRLTPEQLHQLIVDFDTVLWKYIDAYKQNPSPGSRPVQIHVNAFPLVRGEPTETDDSRRRPGTRPNQNTTNQNTTTPEQEQPS</sequence>
<evidence type="ECO:0000256" key="1">
    <source>
        <dbReference type="SAM" id="MobiDB-lite"/>
    </source>
</evidence>
<dbReference type="InterPro" id="IPR036390">
    <property type="entry name" value="WH_DNA-bd_sf"/>
</dbReference>
<protein>
    <submittedName>
        <fullName evidence="3">ArsR family transcriptional regulator</fullName>
    </submittedName>
</protein>
<dbReference type="Gene3D" id="1.10.10.10">
    <property type="entry name" value="Winged helix-like DNA-binding domain superfamily/Winged helix DNA-binding domain"/>
    <property type="match status" value="1"/>
</dbReference>
<comment type="caution">
    <text evidence="3">The sequence shown here is derived from an EMBL/GenBank/DDBJ whole genome shotgun (WGS) entry which is preliminary data.</text>
</comment>
<dbReference type="CDD" id="cd00090">
    <property type="entry name" value="HTH_ARSR"/>
    <property type="match status" value="1"/>
</dbReference>
<keyword evidence="4" id="KW-1185">Reference proteome</keyword>
<name>A0A4Y9R374_9MICO</name>
<dbReference type="Proteomes" id="UP000298127">
    <property type="component" value="Unassembled WGS sequence"/>
</dbReference>
<gene>
    <name evidence="3" type="ORF">E4M00_04195</name>
</gene>
<dbReference type="InterPro" id="IPR036388">
    <property type="entry name" value="WH-like_DNA-bd_sf"/>
</dbReference>
<organism evidence="3 4">
    <name type="scientific">Orlajensenia leifsoniae</name>
    <dbReference type="NCBI Taxonomy" id="2561933"/>
    <lineage>
        <taxon>Bacteria</taxon>
        <taxon>Bacillati</taxon>
        <taxon>Actinomycetota</taxon>
        <taxon>Actinomycetes</taxon>
        <taxon>Micrococcales</taxon>
        <taxon>Microbacteriaceae</taxon>
        <taxon>Orlajensenia</taxon>
    </lineage>
</organism>
<dbReference type="SMART" id="SM00418">
    <property type="entry name" value="HTH_ARSR"/>
    <property type="match status" value="1"/>
</dbReference>
<dbReference type="GO" id="GO:0003700">
    <property type="term" value="F:DNA-binding transcription factor activity"/>
    <property type="evidence" value="ECO:0007669"/>
    <property type="project" value="InterPro"/>
</dbReference>
<dbReference type="Pfam" id="PF12840">
    <property type="entry name" value="HTH_20"/>
    <property type="match status" value="1"/>
</dbReference>
<dbReference type="EMBL" id="SPQZ01000002">
    <property type="protein sequence ID" value="TFV98727.1"/>
    <property type="molecule type" value="Genomic_DNA"/>
</dbReference>
<proteinExistence type="predicted"/>